<feature type="compositionally biased region" description="Low complexity" evidence="1">
    <location>
        <begin position="126"/>
        <end position="161"/>
    </location>
</feature>
<keyword evidence="3" id="KW-1185">Reference proteome</keyword>
<dbReference type="Proteomes" id="UP001314166">
    <property type="component" value="Unassembled WGS sequence"/>
</dbReference>
<reference evidence="2 3" key="1">
    <citation type="submission" date="2023-10" db="EMBL/GenBank/DDBJ databases">
        <authorList>
            <person name="Botero Cardona J."/>
        </authorList>
    </citation>
    <scope>NUCLEOTIDE SEQUENCE [LARGE SCALE GENOMIC DNA]</scope>
    <source>
        <strain evidence="2 3">R-55214</strain>
    </source>
</reference>
<dbReference type="EMBL" id="CAUZMB010000009">
    <property type="protein sequence ID" value="CAK1251384.1"/>
    <property type="molecule type" value="Genomic_DNA"/>
</dbReference>
<organism evidence="2 3">
    <name type="scientific">Fructobacillus evanidus</name>
    <dbReference type="NCBI Taxonomy" id="3064281"/>
    <lineage>
        <taxon>Bacteria</taxon>
        <taxon>Bacillati</taxon>
        <taxon>Bacillota</taxon>
        <taxon>Bacilli</taxon>
        <taxon>Lactobacillales</taxon>
        <taxon>Lactobacillaceae</taxon>
        <taxon>Fructobacillus</taxon>
    </lineage>
</organism>
<gene>
    <name evidence="2" type="ORF">R55214_HHFBAMCI_01330</name>
</gene>
<feature type="compositionally biased region" description="Polar residues" evidence="1">
    <location>
        <begin position="1"/>
        <end position="21"/>
    </location>
</feature>
<dbReference type="RefSeq" id="WP_338348565.1">
    <property type="nucleotide sequence ID" value="NZ_CAUZMB010000009.1"/>
</dbReference>
<accession>A0ABN9YZ77</accession>
<evidence type="ECO:0000313" key="3">
    <source>
        <dbReference type="Proteomes" id="UP001314166"/>
    </source>
</evidence>
<sequence>MADDTQTVTATPQPTEAQQSPIDDGNKTWWYEYDATTSKYTRAIFSSTQPENTTADDPQGLYEPVFDKTAGKWTGETVDDFMSKMKAQADAVVDPDKQQTSQMLQMIVALKAEVSTLKAQSATIATTTAQTDVSQTASQTTSQLASESTTQSASQSTSAVTGGATNA</sequence>
<feature type="region of interest" description="Disordered" evidence="1">
    <location>
        <begin position="126"/>
        <end position="167"/>
    </location>
</feature>
<evidence type="ECO:0000256" key="1">
    <source>
        <dbReference type="SAM" id="MobiDB-lite"/>
    </source>
</evidence>
<feature type="region of interest" description="Disordered" evidence="1">
    <location>
        <begin position="1"/>
        <end position="26"/>
    </location>
</feature>
<evidence type="ECO:0000313" key="2">
    <source>
        <dbReference type="EMBL" id="CAK1251384.1"/>
    </source>
</evidence>
<proteinExistence type="predicted"/>
<comment type="caution">
    <text evidence="2">The sequence shown here is derived from an EMBL/GenBank/DDBJ whole genome shotgun (WGS) entry which is preliminary data.</text>
</comment>
<protein>
    <submittedName>
        <fullName evidence="2">Uncharacterized protein</fullName>
    </submittedName>
</protein>
<name>A0ABN9YZ77_9LACO</name>